<dbReference type="GO" id="GO:0000160">
    <property type="term" value="P:phosphorelay signal transduction system"/>
    <property type="evidence" value="ECO:0007669"/>
    <property type="project" value="InterPro"/>
</dbReference>
<evidence type="ECO:0000256" key="1">
    <source>
        <dbReference type="ARBA" id="ARBA00022553"/>
    </source>
</evidence>
<keyword evidence="1 2" id="KW-0597">Phosphoprotein</keyword>
<feature type="modified residue" description="4-aspartylphosphate" evidence="2">
    <location>
        <position position="56"/>
    </location>
</feature>
<evidence type="ECO:0000313" key="4">
    <source>
        <dbReference type="EMBL" id="MCC9630275.1"/>
    </source>
</evidence>
<dbReference type="SMART" id="SM00448">
    <property type="entry name" value="REC"/>
    <property type="match status" value="1"/>
</dbReference>
<dbReference type="Gene3D" id="3.40.50.2300">
    <property type="match status" value="1"/>
</dbReference>
<gene>
    <name evidence="4" type="ORF">LOC68_17915</name>
</gene>
<dbReference type="AlphaFoldDB" id="A0A9X1MQ21"/>
<dbReference type="PANTHER" id="PTHR44591">
    <property type="entry name" value="STRESS RESPONSE REGULATOR PROTEIN 1"/>
    <property type="match status" value="1"/>
</dbReference>
<reference evidence="4" key="1">
    <citation type="submission" date="2021-11" db="EMBL/GenBank/DDBJ databases">
        <title>Genome sequence.</title>
        <authorList>
            <person name="Sun Q."/>
        </authorList>
    </citation>
    <scope>NUCLEOTIDE SEQUENCE</scope>
    <source>
        <strain evidence="4">JC732</strain>
    </source>
</reference>
<dbReference type="InterPro" id="IPR011006">
    <property type="entry name" value="CheY-like_superfamily"/>
</dbReference>
<dbReference type="RefSeq" id="WP_230221269.1">
    <property type="nucleotide sequence ID" value="NZ_JAJKFT010000010.1"/>
</dbReference>
<dbReference type="SUPFAM" id="SSF52172">
    <property type="entry name" value="CheY-like"/>
    <property type="match status" value="1"/>
</dbReference>
<comment type="caution">
    <text evidence="4">The sequence shown here is derived from an EMBL/GenBank/DDBJ whole genome shotgun (WGS) entry which is preliminary data.</text>
</comment>
<organism evidence="4 5">
    <name type="scientific">Blastopirellula sediminis</name>
    <dbReference type="NCBI Taxonomy" id="2894196"/>
    <lineage>
        <taxon>Bacteria</taxon>
        <taxon>Pseudomonadati</taxon>
        <taxon>Planctomycetota</taxon>
        <taxon>Planctomycetia</taxon>
        <taxon>Pirellulales</taxon>
        <taxon>Pirellulaceae</taxon>
        <taxon>Blastopirellula</taxon>
    </lineage>
</organism>
<sequence length="142" mass="15616">MKQAKRTIVHVDDSKVILEMVHDLLTEIGFDACSVDDPCRVPEALEATGSRILISDIEMPQMNGLDLLKRTKGEDGGISVIMLTGAVGPSAVLQSMRWGAEACHFKPLNNTSRLIESIQAAYAKQNGWWTSLNESHKPTRLV</sequence>
<dbReference type="InterPro" id="IPR001789">
    <property type="entry name" value="Sig_transdc_resp-reg_receiver"/>
</dbReference>
<dbReference type="EMBL" id="JAJKFT010000010">
    <property type="protein sequence ID" value="MCC9630275.1"/>
    <property type="molecule type" value="Genomic_DNA"/>
</dbReference>
<protein>
    <submittedName>
        <fullName evidence="4">Response regulator</fullName>
    </submittedName>
</protein>
<evidence type="ECO:0000259" key="3">
    <source>
        <dbReference type="PROSITE" id="PS50110"/>
    </source>
</evidence>
<dbReference type="InterPro" id="IPR050595">
    <property type="entry name" value="Bact_response_regulator"/>
</dbReference>
<proteinExistence type="predicted"/>
<keyword evidence="5" id="KW-1185">Reference proteome</keyword>
<dbReference type="Proteomes" id="UP001139103">
    <property type="component" value="Unassembled WGS sequence"/>
</dbReference>
<feature type="domain" description="Response regulatory" evidence="3">
    <location>
        <begin position="7"/>
        <end position="121"/>
    </location>
</feature>
<accession>A0A9X1MQ21</accession>
<name>A0A9X1MQ21_9BACT</name>
<dbReference type="PANTHER" id="PTHR44591:SF3">
    <property type="entry name" value="RESPONSE REGULATORY DOMAIN-CONTAINING PROTEIN"/>
    <property type="match status" value="1"/>
</dbReference>
<dbReference type="PROSITE" id="PS50110">
    <property type="entry name" value="RESPONSE_REGULATORY"/>
    <property type="match status" value="1"/>
</dbReference>
<dbReference type="Pfam" id="PF00072">
    <property type="entry name" value="Response_reg"/>
    <property type="match status" value="1"/>
</dbReference>
<evidence type="ECO:0000256" key="2">
    <source>
        <dbReference type="PROSITE-ProRule" id="PRU00169"/>
    </source>
</evidence>
<evidence type="ECO:0000313" key="5">
    <source>
        <dbReference type="Proteomes" id="UP001139103"/>
    </source>
</evidence>